<dbReference type="EMBL" id="JAPFQP010000001">
    <property type="protein sequence ID" value="MCX2718604.1"/>
    <property type="molecule type" value="Genomic_DNA"/>
</dbReference>
<keyword evidence="4" id="KW-1185">Reference proteome</keyword>
<sequence>MKKFNIDQAYKDRLKDYRETPDERVWESIAASLDQKKSKKRVIPIWWKLGGMAAALALLLYLLVPGGTEAIPEQITDIEEQQEVIEDPAATDSNELIKTIKEQEELAGPDIKEGPDTVPEETITPMEKASENNFHKRQETVIAATTKKNNKKRGEQDNLYRAVIDKNLTAEQNKEQDTGIADNKLTPDNTIEVDAADADKKIVTEVIAEVSEEEQKLPEDNAGKKSIFEALEDQEEEVLAENNSNRWSIGPMVAPVYFNTLGEGSPIHSNFVSNNKSGNVNMSYGVSVSYQVSKKLSLRSGVHRVDYGYDTDEVQFSSSLTASTSGLIDNIDYNTNSRTLVVESQTSRALSQNDAAEVNAQNPAREGRMVQDFGYLEVPVELQYNLVDRKLGVNLIGGVSSLFLTENSVTLQSNNTSTSMGEANNINQVNFSTNFGLGMYYRLSPKMQLNLEPMFKYQLNTFSDTAGNFQPFSIGVYSGLNFRF</sequence>
<protein>
    <submittedName>
        <fullName evidence="3">Outer membrane beta-barrel protein</fullName>
    </submittedName>
</protein>
<gene>
    <name evidence="3" type="ORF">OO016_03220</name>
</gene>
<evidence type="ECO:0000313" key="4">
    <source>
        <dbReference type="Proteomes" id="UP001207116"/>
    </source>
</evidence>
<keyword evidence="1" id="KW-0812">Transmembrane</keyword>
<dbReference type="Pfam" id="PF13568">
    <property type="entry name" value="OMP_b-brl_2"/>
    <property type="match status" value="1"/>
</dbReference>
<organism evidence="3 4">
    <name type="scientific">Lentiprolixibacter aurantiacus</name>
    <dbReference type="NCBI Taxonomy" id="2993939"/>
    <lineage>
        <taxon>Bacteria</taxon>
        <taxon>Pseudomonadati</taxon>
        <taxon>Bacteroidota</taxon>
        <taxon>Flavobacteriia</taxon>
        <taxon>Flavobacteriales</taxon>
        <taxon>Flavobacteriaceae</taxon>
        <taxon>Lentiprolixibacter</taxon>
    </lineage>
</organism>
<reference evidence="3" key="1">
    <citation type="submission" date="2022-11" db="EMBL/GenBank/DDBJ databases">
        <title>The characterization of three novel Bacteroidetes species and genomic analysis of their roles in tidal elemental geochemical cycles.</title>
        <authorList>
            <person name="Ma K.-J."/>
        </authorList>
    </citation>
    <scope>NUCLEOTIDE SEQUENCE</scope>
    <source>
        <strain evidence="3">M415</strain>
    </source>
</reference>
<dbReference type="InterPro" id="IPR025665">
    <property type="entry name" value="Beta-barrel_OMP_2"/>
</dbReference>
<dbReference type="RefSeq" id="WP_266010774.1">
    <property type="nucleotide sequence ID" value="NZ_JAPFQP010000001.1"/>
</dbReference>
<dbReference type="SUPFAM" id="SSF56925">
    <property type="entry name" value="OMPA-like"/>
    <property type="match status" value="1"/>
</dbReference>
<comment type="caution">
    <text evidence="3">The sequence shown here is derived from an EMBL/GenBank/DDBJ whole genome shotgun (WGS) entry which is preliminary data.</text>
</comment>
<evidence type="ECO:0000256" key="1">
    <source>
        <dbReference type="SAM" id="Phobius"/>
    </source>
</evidence>
<feature type="domain" description="Outer membrane protein beta-barrel" evidence="2">
    <location>
        <begin position="245"/>
        <end position="455"/>
    </location>
</feature>
<keyword evidence="1" id="KW-1133">Transmembrane helix</keyword>
<keyword evidence="1" id="KW-0472">Membrane</keyword>
<feature type="transmembrane region" description="Helical" evidence="1">
    <location>
        <begin position="45"/>
        <end position="64"/>
    </location>
</feature>
<dbReference type="Proteomes" id="UP001207116">
    <property type="component" value="Unassembled WGS sequence"/>
</dbReference>
<dbReference type="AlphaFoldDB" id="A0AAE3SMI0"/>
<evidence type="ECO:0000313" key="3">
    <source>
        <dbReference type="EMBL" id="MCX2718604.1"/>
    </source>
</evidence>
<accession>A0AAE3SMI0</accession>
<evidence type="ECO:0000259" key="2">
    <source>
        <dbReference type="Pfam" id="PF13568"/>
    </source>
</evidence>
<name>A0AAE3SMI0_9FLAO</name>
<dbReference type="InterPro" id="IPR011250">
    <property type="entry name" value="OMP/PagP_B-barrel"/>
</dbReference>
<proteinExistence type="predicted"/>